<gene>
    <name evidence="1" type="ORF">CGI_10006696</name>
</gene>
<proteinExistence type="predicted"/>
<protein>
    <submittedName>
        <fullName evidence="1">Uncharacterized protein</fullName>
    </submittedName>
</protein>
<sequence>MEITIQRTYTLICITQVVKARWPLNVDDLRMQSVFWLHKIALYPLVFQPHSFDRDIKRIGEPDVPSSEVSRDLSSNHRTHA</sequence>
<accession>K1PV76</accession>
<dbReference type="EMBL" id="JH815958">
    <property type="protein sequence ID" value="EKC20185.1"/>
    <property type="molecule type" value="Genomic_DNA"/>
</dbReference>
<reference evidence="1" key="1">
    <citation type="journal article" date="2012" name="Nature">
        <title>The oyster genome reveals stress adaptation and complexity of shell formation.</title>
        <authorList>
            <person name="Zhang G."/>
            <person name="Fang X."/>
            <person name="Guo X."/>
            <person name="Li L."/>
            <person name="Luo R."/>
            <person name="Xu F."/>
            <person name="Yang P."/>
            <person name="Zhang L."/>
            <person name="Wang X."/>
            <person name="Qi H."/>
            <person name="Xiong Z."/>
            <person name="Que H."/>
            <person name="Xie Y."/>
            <person name="Holland P.W."/>
            <person name="Paps J."/>
            <person name="Zhu Y."/>
            <person name="Wu F."/>
            <person name="Chen Y."/>
            <person name="Wang J."/>
            <person name="Peng C."/>
            <person name="Meng J."/>
            <person name="Yang L."/>
            <person name="Liu J."/>
            <person name="Wen B."/>
            <person name="Zhang N."/>
            <person name="Huang Z."/>
            <person name="Zhu Q."/>
            <person name="Feng Y."/>
            <person name="Mount A."/>
            <person name="Hedgecock D."/>
            <person name="Xu Z."/>
            <person name="Liu Y."/>
            <person name="Domazet-Loso T."/>
            <person name="Du Y."/>
            <person name="Sun X."/>
            <person name="Zhang S."/>
            <person name="Liu B."/>
            <person name="Cheng P."/>
            <person name="Jiang X."/>
            <person name="Li J."/>
            <person name="Fan D."/>
            <person name="Wang W."/>
            <person name="Fu W."/>
            <person name="Wang T."/>
            <person name="Wang B."/>
            <person name="Zhang J."/>
            <person name="Peng Z."/>
            <person name="Li Y."/>
            <person name="Li N."/>
            <person name="Wang J."/>
            <person name="Chen M."/>
            <person name="He Y."/>
            <person name="Tan F."/>
            <person name="Song X."/>
            <person name="Zheng Q."/>
            <person name="Huang R."/>
            <person name="Yang H."/>
            <person name="Du X."/>
            <person name="Chen L."/>
            <person name="Yang M."/>
            <person name="Gaffney P.M."/>
            <person name="Wang S."/>
            <person name="Luo L."/>
            <person name="She Z."/>
            <person name="Ming Y."/>
            <person name="Huang W."/>
            <person name="Zhang S."/>
            <person name="Huang B."/>
            <person name="Zhang Y."/>
            <person name="Qu T."/>
            <person name="Ni P."/>
            <person name="Miao G."/>
            <person name="Wang J."/>
            <person name="Wang Q."/>
            <person name="Steinberg C.E."/>
            <person name="Wang H."/>
            <person name="Li N."/>
            <person name="Qian L."/>
            <person name="Zhang G."/>
            <person name="Li Y."/>
            <person name="Yang H."/>
            <person name="Liu X."/>
            <person name="Wang J."/>
            <person name="Yin Y."/>
            <person name="Wang J."/>
        </authorList>
    </citation>
    <scope>NUCLEOTIDE SEQUENCE [LARGE SCALE GENOMIC DNA]</scope>
    <source>
        <strain evidence="1">05x7-T-G4-1.051#20</strain>
    </source>
</reference>
<name>K1PV76_MAGGI</name>
<organism evidence="1">
    <name type="scientific">Magallana gigas</name>
    <name type="common">Pacific oyster</name>
    <name type="synonym">Crassostrea gigas</name>
    <dbReference type="NCBI Taxonomy" id="29159"/>
    <lineage>
        <taxon>Eukaryota</taxon>
        <taxon>Metazoa</taxon>
        <taxon>Spiralia</taxon>
        <taxon>Lophotrochozoa</taxon>
        <taxon>Mollusca</taxon>
        <taxon>Bivalvia</taxon>
        <taxon>Autobranchia</taxon>
        <taxon>Pteriomorphia</taxon>
        <taxon>Ostreida</taxon>
        <taxon>Ostreoidea</taxon>
        <taxon>Ostreidae</taxon>
        <taxon>Magallana</taxon>
    </lineage>
</organism>
<evidence type="ECO:0000313" key="1">
    <source>
        <dbReference type="EMBL" id="EKC20185.1"/>
    </source>
</evidence>
<dbReference type="HOGENOM" id="CLU_2576167_0_0_1"/>
<dbReference type="AlphaFoldDB" id="K1PV76"/>
<dbReference type="InParanoid" id="K1PV76"/>